<feature type="region of interest" description="Disordered" evidence="13">
    <location>
        <begin position="641"/>
        <end position="679"/>
    </location>
</feature>
<keyword evidence="2" id="KW-0963">Cytoplasm</keyword>
<dbReference type="AlphaFoldDB" id="A0A9C6WWJ4"/>
<keyword evidence="5 10" id="KW-0067">ATP-binding</keyword>
<dbReference type="SMART" id="SM00129">
    <property type="entry name" value="KISc"/>
    <property type="match status" value="1"/>
</dbReference>
<dbReference type="PANTHER" id="PTHR47969:SF21">
    <property type="entry name" value="KINESIN-LIKE PROTEIN"/>
    <property type="match status" value="1"/>
</dbReference>
<comment type="similarity">
    <text evidence="10 11">Belongs to the TRAFAC class myosin-kinesin ATPase superfamily. Kinesin family.</text>
</comment>
<dbReference type="SUPFAM" id="SSF52540">
    <property type="entry name" value="P-loop containing nucleoside triphosphate hydrolases"/>
    <property type="match status" value="1"/>
</dbReference>
<dbReference type="GO" id="GO:0005874">
    <property type="term" value="C:microtubule"/>
    <property type="evidence" value="ECO:0007669"/>
    <property type="project" value="UniProtKB-KW"/>
</dbReference>
<comment type="function">
    <text evidence="9">Plus-end directed microtubule motor that may be used for anterograde axonal transport and could conceivably move cargos in fly neurons different than those moved by kinesin heavy chain or other plus-end directed motors.</text>
</comment>
<dbReference type="Pfam" id="PF00225">
    <property type="entry name" value="Kinesin"/>
    <property type="match status" value="1"/>
</dbReference>
<organism evidence="15 16">
    <name type="scientific">Frankliniella occidentalis</name>
    <name type="common">Western flower thrips</name>
    <name type="synonym">Euthrips occidentalis</name>
    <dbReference type="NCBI Taxonomy" id="133901"/>
    <lineage>
        <taxon>Eukaryota</taxon>
        <taxon>Metazoa</taxon>
        <taxon>Ecdysozoa</taxon>
        <taxon>Arthropoda</taxon>
        <taxon>Hexapoda</taxon>
        <taxon>Insecta</taxon>
        <taxon>Pterygota</taxon>
        <taxon>Neoptera</taxon>
        <taxon>Paraneoptera</taxon>
        <taxon>Thysanoptera</taxon>
        <taxon>Terebrantia</taxon>
        <taxon>Thripoidea</taxon>
        <taxon>Thripidae</taxon>
        <taxon>Frankliniella</taxon>
    </lineage>
</organism>
<evidence type="ECO:0000256" key="10">
    <source>
        <dbReference type="PROSITE-ProRule" id="PRU00283"/>
    </source>
</evidence>
<dbReference type="PRINTS" id="PR00380">
    <property type="entry name" value="KINESINHEAVY"/>
</dbReference>
<feature type="binding site" evidence="10">
    <location>
        <begin position="62"/>
        <end position="69"/>
    </location>
    <ligand>
        <name>ATP</name>
        <dbReference type="ChEBI" id="CHEBI:30616"/>
    </ligand>
</feature>
<dbReference type="Gene3D" id="3.40.850.10">
    <property type="entry name" value="Kinesin motor domain"/>
    <property type="match status" value="1"/>
</dbReference>
<keyword evidence="3 11" id="KW-0493">Microtubule</keyword>
<reference evidence="16" key="1">
    <citation type="submission" date="2025-08" db="UniProtKB">
        <authorList>
            <consortium name="RefSeq"/>
        </authorList>
    </citation>
    <scope>IDENTIFICATION</scope>
    <source>
        <tissue evidence="16">Whole organism</tissue>
    </source>
</reference>
<evidence type="ECO:0000256" key="2">
    <source>
        <dbReference type="ARBA" id="ARBA00022490"/>
    </source>
</evidence>
<feature type="domain" description="Kinesin motor" evidence="14">
    <location>
        <begin position="1"/>
        <end position="322"/>
    </location>
</feature>
<dbReference type="FunFam" id="3.40.850.10:FF:000029">
    <property type="entry name" value="Kinesin-like protein KIF17"/>
    <property type="match status" value="1"/>
</dbReference>
<evidence type="ECO:0000259" key="14">
    <source>
        <dbReference type="PROSITE" id="PS50067"/>
    </source>
</evidence>
<dbReference type="KEGG" id="foc:113211142"/>
<dbReference type="InterPro" id="IPR019821">
    <property type="entry name" value="Kinesin_motor_CS"/>
</dbReference>
<keyword evidence="4 10" id="KW-0547">Nucleotide-binding</keyword>
<evidence type="ECO:0000256" key="7">
    <source>
        <dbReference type="ARBA" id="ARBA00023175"/>
    </source>
</evidence>
<evidence type="ECO:0000256" key="3">
    <source>
        <dbReference type="ARBA" id="ARBA00022701"/>
    </source>
</evidence>
<dbReference type="PANTHER" id="PTHR47969">
    <property type="entry name" value="CHROMOSOME-ASSOCIATED KINESIN KIF4A-RELATED"/>
    <property type="match status" value="1"/>
</dbReference>
<evidence type="ECO:0000256" key="1">
    <source>
        <dbReference type="ARBA" id="ARBA00004245"/>
    </source>
</evidence>
<dbReference type="GO" id="GO:0007018">
    <property type="term" value="P:microtubule-based movement"/>
    <property type="evidence" value="ECO:0007669"/>
    <property type="project" value="InterPro"/>
</dbReference>
<name>A0A9C6WWJ4_FRAOC</name>
<keyword evidence="15" id="KW-1185">Reference proteome</keyword>
<dbReference type="InterPro" id="IPR036961">
    <property type="entry name" value="Kinesin_motor_dom_sf"/>
</dbReference>
<keyword evidence="7 10" id="KW-0505">Motor protein</keyword>
<dbReference type="RefSeq" id="XP_052124261.1">
    <property type="nucleotide sequence ID" value="XM_052268301.1"/>
</dbReference>
<sequence length="823" mass="90450">MDIPRCSCSIQNPGDPSAPPKTFTFDGVYPTGSNTEQLYNEIAYPLVEGVLEGYNSTVFAYGQTGCGKSFTMQGVREPANQRGIIPRAFEHVFEAVAVDAKHRFLVLASYLEIYNEEIRDLLGPDPRRGLELRENAERGVYVHDLSSHPVQSVADCERLMDRGWRNRAVGATLMNAESSRSHSIFSISLEMMAVEEGRKPGLAGPASAKACGLGEGRIRRGKLNLVDLAGSERQAKTGATGERLKEAMKINLSLSALGNVISALVDGKSKHIPYRDSKLTRLLQDSLGGNTKTLMVACLSPADNNYDETLSTLRYANRAKNISNRPHINEDPKDTMLREYQDEIRKLKEMLASGGTALTAMLGGGEAKEEVVLDADKIRREYDQEMVRLREQYKAEQDSKAQLQADLHRLRVQFEENMAQAEAQKSKADAIANGGSPVSPGEANSKSNAAREKVLRRLQKLEQAMVGGERADDSALKERRMRRRRAAQQRLQMLSQVLAKVEDEEGMVLKVYDDIQEELRVKTEALRKNRQKVRALDREISDLQSEFENERTDYLETIRRQQRQLQLVNQILEKIVPTLRKECNYSNVERIKQEAAWSEDLERWRIPELCVSRTKLPPAIPFDNAFVRHALDGLTNGVAATNGSGSKGSSSKSSANGSASLEASPENSDRASSPGSDDGSAIILQKLARSEAEDIAGNYFKPRRANELLTRARAQRDAARVISRWRGAVRESRLNGLDLHSSMGALNTVGGAGLAPSGGSGGAGGGPATALQLNSSWGSGQTASGWVGSPDLAMRKPARLEALPVLDRKRKTAAGDLHTFELI</sequence>
<evidence type="ECO:0000256" key="4">
    <source>
        <dbReference type="ARBA" id="ARBA00022741"/>
    </source>
</evidence>
<evidence type="ECO:0000256" key="8">
    <source>
        <dbReference type="ARBA" id="ARBA00023212"/>
    </source>
</evidence>
<dbReference type="PROSITE" id="PS50067">
    <property type="entry name" value="KINESIN_MOTOR_2"/>
    <property type="match status" value="1"/>
</dbReference>
<accession>A0A9C6WWJ4</accession>
<proteinExistence type="inferred from homology"/>
<dbReference type="InterPro" id="IPR027417">
    <property type="entry name" value="P-loop_NTPase"/>
</dbReference>
<dbReference type="Proteomes" id="UP000504606">
    <property type="component" value="Unplaced"/>
</dbReference>
<evidence type="ECO:0000313" key="16">
    <source>
        <dbReference type="RefSeq" id="XP_052124261.1"/>
    </source>
</evidence>
<gene>
    <name evidence="16" type="primary">LOC113211142</name>
</gene>
<evidence type="ECO:0000256" key="5">
    <source>
        <dbReference type="ARBA" id="ARBA00022840"/>
    </source>
</evidence>
<dbReference type="GO" id="GO:0003777">
    <property type="term" value="F:microtubule motor activity"/>
    <property type="evidence" value="ECO:0007669"/>
    <property type="project" value="InterPro"/>
</dbReference>
<dbReference type="PROSITE" id="PS00411">
    <property type="entry name" value="KINESIN_MOTOR_1"/>
    <property type="match status" value="1"/>
</dbReference>
<dbReference type="GeneID" id="113211142"/>
<keyword evidence="8" id="KW-0206">Cytoskeleton</keyword>
<evidence type="ECO:0000256" key="11">
    <source>
        <dbReference type="RuleBase" id="RU000394"/>
    </source>
</evidence>
<evidence type="ECO:0000256" key="13">
    <source>
        <dbReference type="SAM" id="MobiDB-lite"/>
    </source>
</evidence>
<protein>
    <recommendedName>
        <fullName evidence="11">Kinesin-like protein</fullName>
    </recommendedName>
</protein>
<evidence type="ECO:0000256" key="9">
    <source>
        <dbReference type="ARBA" id="ARBA00060187"/>
    </source>
</evidence>
<feature type="coiled-coil region" evidence="12">
    <location>
        <begin position="379"/>
        <end position="553"/>
    </location>
</feature>
<feature type="compositionally biased region" description="Low complexity" evidence="13">
    <location>
        <begin position="642"/>
        <end position="660"/>
    </location>
</feature>
<dbReference type="InterPro" id="IPR001752">
    <property type="entry name" value="Kinesin_motor_dom"/>
</dbReference>
<dbReference type="GO" id="GO:0008017">
    <property type="term" value="F:microtubule binding"/>
    <property type="evidence" value="ECO:0007669"/>
    <property type="project" value="InterPro"/>
</dbReference>
<evidence type="ECO:0000256" key="6">
    <source>
        <dbReference type="ARBA" id="ARBA00023054"/>
    </source>
</evidence>
<evidence type="ECO:0000256" key="12">
    <source>
        <dbReference type="SAM" id="Coils"/>
    </source>
</evidence>
<comment type="subcellular location">
    <subcellularLocation>
        <location evidence="1">Cytoplasm</location>
        <location evidence="1">Cytoskeleton</location>
    </subcellularLocation>
</comment>
<evidence type="ECO:0000313" key="15">
    <source>
        <dbReference type="Proteomes" id="UP000504606"/>
    </source>
</evidence>
<dbReference type="GO" id="GO:0005524">
    <property type="term" value="F:ATP binding"/>
    <property type="evidence" value="ECO:0007669"/>
    <property type="project" value="UniProtKB-UniRule"/>
</dbReference>
<keyword evidence="6 12" id="KW-0175">Coiled coil</keyword>
<dbReference type="OrthoDB" id="3176171at2759"/>
<dbReference type="InterPro" id="IPR027640">
    <property type="entry name" value="Kinesin-like_fam"/>
</dbReference>